<feature type="region of interest" description="Disordered" evidence="1">
    <location>
        <begin position="23"/>
        <end position="42"/>
    </location>
</feature>
<dbReference type="AlphaFoldDB" id="A0A0M3I8H9"/>
<feature type="compositionally biased region" description="Basic and acidic residues" evidence="1">
    <location>
        <begin position="103"/>
        <end position="115"/>
    </location>
</feature>
<proteinExistence type="predicted"/>
<evidence type="ECO:0000313" key="2">
    <source>
        <dbReference type="Proteomes" id="UP000036681"/>
    </source>
</evidence>
<name>A0A0M3I8H9_ASCLU</name>
<evidence type="ECO:0000313" key="3">
    <source>
        <dbReference type="WBParaSite" id="ALUE_0001365501-mRNA-1"/>
    </source>
</evidence>
<evidence type="ECO:0000256" key="1">
    <source>
        <dbReference type="SAM" id="MobiDB-lite"/>
    </source>
</evidence>
<dbReference type="Proteomes" id="UP000036681">
    <property type="component" value="Unplaced"/>
</dbReference>
<reference evidence="3" key="1">
    <citation type="submission" date="2017-02" db="UniProtKB">
        <authorList>
            <consortium name="WormBaseParasite"/>
        </authorList>
    </citation>
    <scope>IDENTIFICATION</scope>
</reference>
<dbReference type="WBParaSite" id="ALUE_0001365501-mRNA-1">
    <property type="protein sequence ID" value="ALUE_0001365501-mRNA-1"/>
    <property type="gene ID" value="ALUE_0001365501"/>
</dbReference>
<keyword evidence="2" id="KW-1185">Reference proteome</keyword>
<sequence length="115" mass="12671">MFGIAQGKSMSEDVRKLELKPSLSVASVPATPPPTPTTPFQKPCLQRQATLLFKCSLTQQFFNATFMQNWKKLCGSTKLSNSERLSDEETPSSSNDETVAEDGLAKNDELKSTQQ</sequence>
<accession>A0A0M3I8H9</accession>
<feature type="region of interest" description="Disordered" evidence="1">
    <location>
        <begin position="79"/>
        <end position="115"/>
    </location>
</feature>
<organism evidence="2 3">
    <name type="scientific">Ascaris lumbricoides</name>
    <name type="common">Giant roundworm</name>
    <dbReference type="NCBI Taxonomy" id="6252"/>
    <lineage>
        <taxon>Eukaryota</taxon>
        <taxon>Metazoa</taxon>
        <taxon>Ecdysozoa</taxon>
        <taxon>Nematoda</taxon>
        <taxon>Chromadorea</taxon>
        <taxon>Rhabditida</taxon>
        <taxon>Spirurina</taxon>
        <taxon>Ascaridomorpha</taxon>
        <taxon>Ascaridoidea</taxon>
        <taxon>Ascarididae</taxon>
        <taxon>Ascaris</taxon>
    </lineage>
</organism>
<protein>
    <submittedName>
        <fullName evidence="3">ICA69 domain-containing protein</fullName>
    </submittedName>
</protein>